<reference evidence="4 5" key="1">
    <citation type="submission" date="2018-11" db="EMBL/GenBank/DDBJ databases">
        <authorList>
            <consortium name="Pathogen Informatics"/>
        </authorList>
    </citation>
    <scope>NUCLEOTIDE SEQUENCE [LARGE SCALE GENOMIC DNA]</scope>
</reference>
<gene>
    <name evidence="4" type="ORF">ASIM_LOCUS16790</name>
</gene>
<dbReference type="Gene3D" id="1.25.50.20">
    <property type="match status" value="1"/>
</dbReference>
<dbReference type="AlphaFoldDB" id="A0A3P6R8B8"/>
<dbReference type="GO" id="GO:0008270">
    <property type="term" value="F:zinc ion binding"/>
    <property type="evidence" value="ECO:0007669"/>
    <property type="project" value="InterPro"/>
</dbReference>
<dbReference type="InterPro" id="IPR050344">
    <property type="entry name" value="Peptidase_M1_aminopeptidases"/>
</dbReference>
<feature type="domain" description="ERAP1-like C-terminal" evidence="3">
    <location>
        <begin position="226"/>
        <end position="327"/>
    </location>
</feature>
<feature type="domain" description="ERAP1-like C-terminal" evidence="3">
    <location>
        <begin position="354"/>
        <end position="576"/>
    </location>
</feature>
<dbReference type="PANTHER" id="PTHR11533">
    <property type="entry name" value="PROTEASE M1 ZINC METALLOPROTEASE"/>
    <property type="match status" value="1"/>
</dbReference>
<dbReference type="Pfam" id="PF11838">
    <property type="entry name" value="ERAP1_C"/>
    <property type="match status" value="2"/>
</dbReference>
<accession>A0A3P6R8B8</accession>
<dbReference type="GO" id="GO:0006508">
    <property type="term" value="P:proteolysis"/>
    <property type="evidence" value="ECO:0007669"/>
    <property type="project" value="TreeGrafter"/>
</dbReference>
<protein>
    <submittedName>
        <fullName evidence="4">Uncharacterized protein</fullName>
    </submittedName>
</protein>
<dbReference type="GO" id="GO:0005615">
    <property type="term" value="C:extracellular space"/>
    <property type="evidence" value="ECO:0007669"/>
    <property type="project" value="TreeGrafter"/>
</dbReference>
<sequence length="604" mass="69473">MVTTAFFDEMFLNEAMAQYWETNGIMYAFPEQAKMGKFERFRKGMDGFAVDSSPDTSKPVIPKKPKYSTGIIYDKGATLLHMLSNTVSPEVLQLGLQKYLKKYKYSNVVDSDLWGEITQAAATKNKKDWDGKPLNVQLLMDPWTKQATYPVLKVSYDDASKQVTYSQEPFIVDAVSKLGPSPYDYKWIIPVFSQTAEGSTFNYFTGADGGNPSVWKRPLNGWQVENAGFAGFFRVWYDDATWQPILNQLQSDREVFDELTRAEFIADAVALRERGSLEWKRVLDLALQLEGETELAPWYAFSKTFDELNSISQSNGFSDGEREKFQVFFALFLILFFYKLPNDRHTGRIKNPELFQLFARKILKNIYEKIAWKNTTDWSQDMLASYITEWACDANLPQCLNDAAEKLNTFARDCEHSKSGTGICNRVSPNVRRTQYCWGTLMNADENNVVGKMYDWFVENSKYFERDADNLLEGQSCTQNADKFNDLIQRTLSGELPAKTLEYLGKHDGTGQRLWEYFKKNTDEIIFGVPSVLEYMNAAMAKWSRSIDIDLVNHFMEDSSLLSEDNKEEISQALSNLEKRIDYITANKQSIVDWLGSNLHRFFE</sequence>
<dbReference type="InterPro" id="IPR024571">
    <property type="entry name" value="ERAP1-like_C_dom"/>
</dbReference>
<proteinExistence type="inferred from homology"/>
<dbReference type="InterPro" id="IPR014782">
    <property type="entry name" value="Peptidase_M1_dom"/>
</dbReference>
<evidence type="ECO:0000259" key="3">
    <source>
        <dbReference type="Pfam" id="PF11838"/>
    </source>
</evidence>
<evidence type="ECO:0000313" key="4">
    <source>
        <dbReference type="EMBL" id="VDK58716.1"/>
    </source>
</evidence>
<dbReference type="Gene3D" id="1.10.390.10">
    <property type="entry name" value="Neutral Protease Domain 2"/>
    <property type="match status" value="1"/>
</dbReference>
<feature type="domain" description="Peptidase M1 membrane alanine aminopeptidase" evidence="2">
    <location>
        <begin position="1"/>
        <end position="143"/>
    </location>
</feature>
<dbReference type="Proteomes" id="UP000267096">
    <property type="component" value="Unassembled WGS sequence"/>
</dbReference>
<evidence type="ECO:0000256" key="1">
    <source>
        <dbReference type="ARBA" id="ARBA00010136"/>
    </source>
</evidence>
<dbReference type="OrthoDB" id="5811161at2759"/>
<dbReference type="GO" id="GO:0016020">
    <property type="term" value="C:membrane"/>
    <property type="evidence" value="ECO:0007669"/>
    <property type="project" value="TreeGrafter"/>
</dbReference>
<dbReference type="InterPro" id="IPR027268">
    <property type="entry name" value="Peptidase_M4/M1_CTD_sf"/>
</dbReference>
<dbReference type="Pfam" id="PF01433">
    <property type="entry name" value="Peptidase_M1"/>
    <property type="match status" value="1"/>
</dbReference>
<name>A0A3P6R8B8_ANISI</name>
<dbReference type="PANTHER" id="PTHR11533:SF293">
    <property type="entry name" value="AMINOPEPTIDASE-2-RELATED"/>
    <property type="match status" value="1"/>
</dbReference>
<dbReference type="SUPFAM" id="SSF55486">
    <property type="entry name" value="Metalloproteases ('zincins'), catalytic domain"/>
    <property type="match status" value="1"/>
</dbReference>
<dbReference type="GO" id="GO:0005737">
    <property type="term" value="C:cytoplasm"/>
    <property type="evidence" value="ECO:0007669"/>
    <property type="project" value="TreeGrafter"/>
</dbReference>
<dbReference type="GO" id="GO:0070006">
    <property type="term" value="F:metalloaminopeptidase activity"/>
    <property type="evidence" value="ECO:0007669"/>
    <property type="project" value="TreeGrafter"/>
</dbReference>
<evidence type="ECO:0000259" key="2">
    <source>
        <dbReference type="Pfam" id="PF01433"/>
    </source>
</evidence>
<dbReference type="EMBL" id="UYRR01033415">
    <property type="protein sequence ID" value="VDK58716.1"/>
    <property type="molecule type" value="Genomic_DNA"/>
</dbReference>
<comment type="similarity">
    <text evidence="1">Belongs to the peptidase M1 family.</text>
</comment>
<dbReference type="GO" id="GO:0043171">
    <property type="term" value="P:peptide catabolic process"/>
    <property type="evidence" value="ECO:0007669"/>
    <property type="project" value="TreeGrafter"/>
</dbReference>
<organism evidence="4 5">
    <name type="scientific">Anisakis simplex</name>
    <name type="common">Herring worm</name>
    <dbReference type="NCBI Taxonomy" id="6269"/>
    <lineage>
        <taxon>Eukaryota</taxon>
        <taxon>Metazoa</taxon>
        <taxon>Ecdysozoa</taxon>
        <taxon>Nematoda</taxon>
        <taxon>Chromadorea</taxon>
        <taxon>Rhabditida</taxon>
        <taxon>Spirurina</taxon>
        <taxon>Ascaridomorpha</taxon>
        <taxon>Ascaridoidea</taxon>
        <taxon>Anisakidae</taxon>
        <taxon>Anisakis</taxon>
        <taxon>Anisakis simplex complex</taxon>
    </lineage>
</organism>
<dbReference type="GO" id="GO:0042277">
    <property type="term" value="F:peptide binding"/>
    <property type="evidence" value="ECO:0007669"/>
    <property type="project" value="TreeGrafter"/>
</dbReference>
<keyword evidence="5" id="KW-1185">Reference proteome</keyword>
<dbReference type="Gene3D" id="2.60.40.1910">
    <property type="match status" value="1"/>
</dbReference>
<evidence type="ECO:0000313" key="5">
    <source>
        <dbReference type="Proteomes" id="UP000267096"/>
    </source>
</evidence>